<dbReference type="EC" id="2.1.1.56" evidence="1"/>
<protein>
    <recommendedName>
        <fullName evidence="1">mRNA (guanine-N(7))-methyltransferase</fullName>
        <ecNumber evidence="1">2.1.1.56</ecNumber>
    </recommendedName>
</protein>
<keyword evidence="2" id="KW-0489">Methyltransferase</keyword>
<evidence type="ECO:0000256" key="6">
    <source>
        <dbReference type="SAM" id="MobiDB-lite"/>
    </source>
</evidence>
<dbReference type="PANTHER" id="PTHR12189:SF2">
    <property type="entry name" value="MRNA CAP GUANINE-N7 METHYLTRANSFERASE"/>
    <property type="match status" value="1"/>
</dbReference>
<dbReference type="PANTHER" id="PTHR12189">
    <property type="entry name" value="MRNA GUANINE-7- METHYLTRANSFERASE"/>
    <property type="match status" value="1"/>
</dbReference>
<dbReference type="SUPFAM" id="SSF56091">
    <property type="entry name" value="DNA ligase/mRNA capping enzyme, catalytic domain"/>
    <property type="match status" value="1"/>
</dbReference>
<dbReference type="Gene3D" id="3.30.470.30">
    <property type="entry name" value="DNA ligase/mRNA capping enzyme"/>
    <property type="match status" value="1"/>
</dbReference>
<evidence type="ECO:0000313" key="8">
    <source>
        <dbReference type="EMBL" id="QHS90895.1"/>
    </source>
</evidence>
<proteinExistence type="predicted"/>
<feature type="domain" description="MRNA cap 0 methyltransferase" evidence="7">
    <location>
        <begin position="711"/>
        <end position="1030"/>
    </location>
</feature>
<dbReference type="PROSITE" id="PS51562">
    <property type="entry name" value="RNA_CAP0_MT"/>
    <property type="match status" value="1"/>
</dbReference>
<dbReference type="Gene3D" id="1.10.357.40">
    <property type="entry name" value="YbiA-like"/>
    <property type="match status" value="1"/>
</dbReference>
<evidence type="ECO:0000256" key="5">
    <source>
        <dbReference type="ARBA" id="ARBA00022884"/>
    </source>
</evidence>
<accession>A0A6C0BF01</accession>
<dbReference type="Pfam" id="PF01331">
    <property type="entry name" value="mRNA_cap_enzyme"/>
    <property type="match status" value="1"/>
</dbReference>
<dbReference type="Pfam" id="PF03291">
    <property type="entry name" value="mRNA_G-N7_MeTrfase"/>
    <property type="match status" value="1"/>
</dbReference>
<dbReference type="InterPro" id="IPR001339">
    <property type="entry name" value="mRNA_cap_enzyme_adenylation"/>
</dbReference>
<dbReference type="GO" id="GO:0005634">
    <property type="term" value="C:nucleus"/>
    <property type="evidence" value="ECO:0007669"/>
    <property type="project" value="TreeGrafter"/>
</dbReference>
<evidence type="ECO:0000256" key="4">
    <source>
        <dbReference type="ARBA" id="ARBA00022691"/>
    </source>
</evidence>
<dbReference type="GO" id="GO:0004484">
    <property type="term" value="F:mRNA guanylyltransferase activity"/>
    <property type="evidence" value="ECO:0007669"/>
    <property type="project" value="InterPro"/>
</dbReference>
<dbReference type="InterPro" id="IPR029063">
    <property type="entry name" value="SAM-dependent_MTases_sf"/>
</dbReference>
<keyword evidence="5" id="KW-0694">RNA-binding</keyword>
<dbReference type="InterPro" id="IPR004971">
    <property type="entry name" value="mRNA_G-N7_MeTrfase_dom"/>
</dbReference>
<dbReference type="GO" id="GO:0004482">
    <property type="term" value="F:mRNA 5'-cap (guanine-N7-)-methyltransferase activity"/>
    <property type="evidence" value="ECO:0007669"/>
    <property type="project" value="UniProtKB-EC"/>
</dbReference>
<dbReference type="Gene3D" id="2.40.50.140">
    <property type="entry name" value="Nucleic acid-binding proteins"/>
    <property type="match status" value="1"/>
</dbReference>
<dbReference type="EMBL" id="MN739154">
    <property type="protein sequence ID" value="QHS90895.1"/>
    <property type="molecule type" value="Genomic_DNA"/>
</dbReference>
<name>A0A6C0BF01_9ZZZZ</name>
<dbReference type="GO" id="GO:0003723">
    <property type="term" value="F:RNA binding"/>
    <property type="evidence" value="ECO:0007669"/>
    <property type="project" value="UniProtKB-KW"/>
</dbReference>
<dbReference type="SUPFAM" id="SSF53335">
    <property type="entry name" value="S-adenosyl-L-methionine-dependent methyltransferases"/>
    <property type="match status" value="1"/>
</dbReference>
<dbReference type="InterPro" id="IPR037238">
    <property type="entry name" value="YbiA-like_sf"/>
</dbReference>
<feature type="region of interest" description="Disordered" evidence="6">
    <location>
        <begin position="1037"/>
        <end position="1088"/>
    </location>
</feature>
<dbReference type="InterPro" id="IPR012340">
    <property type="entry name" value="NA-bd_OB-fold"/>
</dbReference>
<dbReference type="InterPro" id="IPR039753">
    <property type="entry name" value="RG7MT1"/>
</dbReference>
<evidence type="ECO:0000256" key="2">
    <source>
        <dbReference type="ARBA" id="ARBA00022603"/>
    </source>
</evidence>
<reference evidence="8" key="1">
    <citation type="journal article" date="2020" name="Nature">
        <title>Giant virus diversity and host interactions through global metagenomics.</title>
        <authorList>
            <person name="Schulz F."/>
            <person name="Roux S."/>
            <person name="Paez-Espino D."/>
            <person name="Jungbluth S."/>
            <person name="Walsh D.A."/>
            <person name="Denef V.J."/>
            <person name="McMahon K.D."/>
            <person name="Konstantinidis K.T."/>
            <person name="Eloe-Fadrosh E.A."/>
            <person name="Kyrpides N.C."/>
            <person name="Woyke T."/>
        </authorList>
    </citation>
    <scope>NUCLEOTIDE SEQUENCE</scope>
    <source>
        <strain evidence="8">GVMAG-M-3300013004-44</strain>
    </source>
</reference>
<keyword evidence="4" id="KW-0949">S-adenosyl-L-methionine</keyword>
<dbReference type="Gene3D" id="3.40.50.150">
    <property type="entry name" value="Vaccinia Virus protein VP39"/>
    <property type="match status" value="1"/>
</dbReference>
<evidence type="ECO:0000256" key="1">
    <source>
        <dbReference type="ARBA" id="ARBA00011926"/>
    </source>
</evidence>
<keyword evidence="3" id="KW-0808">Transferase</keyword>
<organism evidence="8">
    <name type="scientific">viral metagenome</name>
    <dbReference type="NCBI Taxonomy" id="1070528"/>
    <lineage>
        <taxon>unclassified sequences</taxon>
        <taxon>metagenomes</taxon>
        <taxon>organismal metagenomes</taxon>
    </lineage>
</organism>
<dbReference type="GO" id="GO:0005524">
    <property type="term" value="F:ATP binding"/>
    <property type="evidence" value="ECO:0007669"/>
    <property type="project" value="InterPro"/>
</dbReference>
<evidence type="ECO:0000256" key="3">
    <source>
        <dbReference type="ARBA" id="ARBA00022679"/>
    </source>
</evidence>
<sequence>MDLTKIQSDQLKEFIKAWMKDPRLELETTFTVSDDRDERGKPRVRGVVDSNTFRQIAQRLRTKGFSIIPQDDRLSILTPKHIRFSLEGMGVLQDYCRDDVLQGKPFTAMIKDRGVADADLDIDEYGVRFKVRREEEVGQRDPQVQEMIRTWGQQKKAFRLLRRWSFQGKGVRMDLSMVRQSPTISGGDYQWSSTFQERNILNEVPRYEVEVELLHGTEYTDTPENALKSLIAGCGEVLRAIQKNNLLIRKSIAEAVRREYLTITASKKFRGVGPMTLQVDNIRKEAIAAIPNVRTGYNVTDKADGLRTMGFVNEQGDLYLVDQSLNIYRTGLKSTECAKSIVDGEWVTLSKDGQAINHYLIFDIYYYMDGKKVSHLPFITFKEGVLDRAAESRFNMMTDWYEKWRDGVKVVAKGVTESTRLVIALKGFMFATAGNDSIFRQGCASILDSSRLYHTDGLILTSNTAPIPDGTGVRFPQQFKWKPSKDNTVDFLINYERDRETPTLDKITTGIHPDTNSSIQYKTMRLYVGSRKGKDNDDPRATILFQEPIVHQSEKEQYRPALFHPIEFPDTMANTCYVEIHMDRETGENYSMTEDTKEPISNRSVVEMRYDPSKHAGWRWIPSRIRHDKTERLLRSAAKGGVIQYSGVMNDEGVANDVWNSIHNPVTESMIRNGTEDPTEEEIQNILQIRENESEVGKKYYASKAPKENILLVKGLREFHNKYIKNDILIKSALRGGEKTLVDLACGKGGDLFKWIQNRARFVVGIDTSGDGITNSEDGAYKRYVQDIRKFGMGSVPKIAFVIGNSSKNIVSGEAGATPEESNMLRSIFGKYKPDGPIPPYIRNVMASSFLAGADVAACMFALHYFFESKATLDGFLRNLSEIVKIGGYFIGCCFDGNKIFQLLRRVEKGRSKLGEIEGKPLWTITKEYDTDELLSDDSSLGLSINVEFISIGPAQREYLVPFELLTKKLASIGFSLLNDKELKEMNLKASTNTFDISYQMAERDNQRFNMSDPVKEYSFLNRWFIFKRRGDGVEPEIPAEAAEPSGVEEIPPTPVKSVKNKPPVARAPVQQEFDEKEELAPSSSIQRSHVLPGSDQTFLPVQIVRFGLDMAASDILGGKKDMYMGRWMSLAGRFPIPDSEDPTIVYPTTEHFLAGMKIKHASDKPELAAELAEKIMSSKGSIHISFRNQRHDRGIEPESGEDFKLLADEIDMVRKINYKKYRITIREDIWNSIKDNVLMEALRFRFANDVRFIKGVTTARSYPKYLLYTSTAGSELGGTRNVKSGKIIGDNKVGRFIMEIAHFSF</sequence>
<evidence type="ECO:0000259" key="7">
    <source>
        <dbReference type="PROSITE" id="PS51562"/>
    </source>
</evidence>